<dbReference type="AlphaFoldDB" id="A0A1E3VHX6"/>
<name>A0A1E3VHX6_9HYPH</name>
<comment type="caution">
    <text evidence="1">The sequence shown here is derived from an EMBL/GenBank/DDBJ whole genome shotgun (WGS) entry which is preliminary data.</text>
</comment>
<gene>
    <name evidence="1" type="ORF">A8M32_01010</name>
</gene>
<protein>
    <submittedName>
        <fullName evidence="1">Uncharacterized protein</fullName>
    </submittedName>
</protein>
<organism evidence="1 2">
    <name type="scientific">Sinorhizobium alkalisoli</name>
    <dbReference type="NCBI Taxonomy" id="1752398"/>
    <lineage>
        <taxon>Bacteria</taxon>
        <taxon>Pseudomonadati</taxon>
        <taxon>Pseudomonadota</taxon>
        <taxon>Alphaproteobacteria</taxon>
        <taxon>Hyphomicrobiales</taxon>
        <taxon>Rhizobiaceae</taxon>
        <taxon>Sinorhizobium/Ensifer group</taxon>
        <taxon>Sinorhizobium</taxon>
    </lineage>
</organism>
<reference evidence="2" key="1">
    <citation type="submission" date="2016-05" db="EMBL/GenBank/DDBJ databases">
        <authorList>
            <person name="Li Y."/>
        </authorList>
    </citation>
    <scope>NUCLEOTIDE SEQUENCE [LARGE SCALE GENOMIC DNA]</scope>
    <source>
        <strain evidence="2">YIC4027</strain>
    </source>
</reference>
<dbReference type="EMBL" id="LYBW01000030">
    <property type="protein sequence ID" value="ODR93192.1"/>
    <property type="molecule type" value="Genomic_DNA"/>
</dbReference>
<dbReference type="Proteomes" id="UP000094342">
    <property type="component" value="Unassembled WGS sequence"/>
</dbReference>
<keyword evidence="2" id="KW-1185">Reference proteome</keyword>
<accession>A0A1E3VHX6</accession>
<proteinExistence type="predicted"/>
<sequence length="60" mass="7276">MPALKIQGNSFRVQYTQITWIRSKHSVEYLKRLMFSFLRQQYLGKTDCRINIIRMLLQIV</sequence>
<evidence type="ECO:0000313" key="2">
    <source>
        <dbReference type="Proteomes" id="UP000094342"/>
    </source>
</evidence>
<evidence type="ECO:0000313" key="1">
    <source>
        <dbReference type="EMBL" id="ODR93192.1"/>
    </source>
</evidence>